<comment type="cofactor">
    <cofactor evidence="11 12">
        <name>FMNH2</name>
        <dbReference type="ChEBI" id="CHEBI:57618"/>
    </cofactor>
    <text evidence="11 12">Reduced FMN (FMNH(2)).</text>
</comment>
<dbReference type="GO" id="GO:0005829">
    <property type="term" value="C:cytosol"/>
    <property type="evidence" value="ECO:0007669"/>
    <property type="project" value="TreeGrafter"/>
</dbReference>
<evidence type="ECO:0000313" key="15">
    <source>
        <dbReference type="Proteomes" id="UP000614424"/>
    </source>
</evidence>
<organism evidence="14 15">
    <name type="scientific">Candidatus Desulfobia pelagia</name>
    <dbReference type="NCBI Taxonomy" id="2841692"/>
    <lineage>
        <taxon>Bacteria</taxon>
        <taxon>Pseudomonadati</taxon>
        <taxon>Thermodesulfobacteriota</taxon>
        <taxon>Desulfobulbia</taxon>
        <taxon>Desulfobulbales</taxon>
        <taxon>Desulfobulbaceae</taxon>
        <taxon>Candidatus Desulfobia</taxon>
    </lineage>
</organism>
<dbReference type="PROSITE" id="PS00788">
    <property type="entry name" value="CHORISMATE_SYNTHASE_2"/>
    <property type="match status" value="1"/>
</dbReference>
<keyword evidence="10 11" id="KW-0456">Lyase</keyword>
<comment type="subunit">
    <text evidence="11">Homotetramer.</text>
</comment>
<comment type="pathway">
    <text evidence="1 11 12">Metabolic intermediate biosynthesis; chorismate biosynthesis; chorismate from D-erythrose 4-phosphate and phosphoenolpyruvate: step 7/7.</text>
</comment>
<feature type="binding site" evidence="11">
    <location>
        <position position="325"/>
    </location>
    <ligand>
        <name>FMN</name>
        <dbReference type="ChEBI" id="CHEBI:58210"/>
    </ligand>
</feature>
<keyword evidence="6 11" id="KW-0288">FMN</keyword>
<dbReference type="InterPro" id="IPR020541">
    <property type="entry name" value="Chorismate_synthase_CS"/>
</dbReference>
<feature type="region of interest" description="Disordered" evidence="13">
    <location>
        <begin position="27"/>
        <end position="62"/>
    </location>
</feature>
<name>A0A8J6NFX2_9BACT</name>
<protein>
    <recommendedName>
        <fullName evidence="3 11">Chorismate synthase</fullName>
        <shortName evidence="11">CS</shortName>
        <ecNumber evidence="3 11">4.2.3.5</ecNumber>
    </recommendedName>
    <alternativeName>
        <fullName evidence="11">5-enolpyruvylshikimate-3-phosphate phospholyase</fullName>
    </alternativeName>
</protein>
<dbReference type="SUPFAM" id="SSF103263">
    <property type="entry name" value="Chorismate synthase, AroC"/>
    <property type="match status" value="1"/>
</dbReference>
<keyword evidence="4 11" id="KW-0028">Amino-acid biosynthesis</keyword>
<feature type="binding site" evidence="11">
    <location>
        <begin position="299"/>
        <end position="303"/>
    </location>
    <ligand>
        <name>FMN</name>
        <dbReference type="ChEBI" id="CHEBI:58210"/>
    </ligand>
</feature>
<dbReference type="GO" id="GO:0009423">
    <property type="term" value="P:chorismate biosynthetic process"/>
    <property type="evidence" value="ECO:0007669"/>
    <property type="project" value="UniProtKB-UniRule"/>
</dbReference>
<dbReference type="PIRSF" id="PIRSF001456">
    <property type="entry name" value="Chorismate_synth"/>
    <property type="match status" value="1"/>
</dbReference>
<feature type="binding site" evidence="11">
    <location>
        <position position="48"/>
    </location>
    <ligand>
        <name>NADP(+)</name>
        <dbReference type="ChEBI" id="CHEBI:58349"/>
    </ligand>
</feature>
<comment type="function">
    <text evidence="11">Catalyzes the anti-1,4-elimination of the C-3 phosphate and the C-6 proR hydrogen from 5-enolpyruvylshikimate-3-phosphate (EPSP) to yield chorismate, which is the branch point compound that serves as the starting substrate for the three terminal pathways of aromatic amino acid biosynthesis. This reaction introduces a second double bond into the aromatic ring system.</text>
</comment>
<evidence type="ECO:0000256" key="5">
    <source>
        <dbReference type="ARBA" id="ARBA00022630"/>
    </source>
</evidence>
<keyword evidence="5 11" id="KW-0285">Flavoprotein</keyword>
<comment type="caution">
    <text evidence="11">Lacks conserved residue(s) required for the propagation of feature annotation.</text>
</comment>
<dbReference type="EC" id="4.2.3.5" evidence="3 11"/>
<dbReference type="UniPathway" id="UPA00053">
    <property type="reaction ID" value="UER00090"/>
</dbReference>
<reference evidence="14 15" key="1">
    <citation type="submission" date="2020-08" db="EMBL/GenBank/DDBJ databases">
        <title>Bridging the membrane lipid divide: bacteria of the FCB group superphylum have the potential to synthesize archaeal ether lipids.</title>
        <authorList>
            <person name="Villanueva L."/>
            <person name="Von Meijenfeldt F.A.B."/>
            <person name="Westbye A.B."/>
            <person name="Yadav S."/>
            <person name="Hopmans E.C."/>
            <person name="Dutilh B.E."/>
            <person name="Sinninghe Damste J.S."/>
        </authorList>
    </citation>
    <scope>NUCLEOTIDE SEQUENCE [LARGE SCALE GENOMIC DNA]</scope>
    <source>
        <strain evidence="14">NIOZ-UU47</strain>
    </source>
</reference>
<feature type="binding site" evidence="11">
    <location>
        <position position="284"/>
    </location>
    <ligand>
        <name>FMN</name>
        <dbReference type="ChEBI" id="CHEBI:58210"/>
    </ligand>
</feature>
<keyword evidence="7 11" id="KW-0274">FAD</keyword>
<evidence type="ECO:0000256" key="1">
    <source>
        <dbReference type="ARBA" id="ARBA00005044"/>
    </source>
</evidence>
<evidence type="ECO:0000256" key="11">
    <source>
        <dbReference type="HAMAP-Rule" id="MF_00300"/>
    </source>
</evidence>
<evidence type="ECO:0000256" key="3">
    <source>
        <dbReference type="ARBA" id="ARBA00013036"/>
    </source>
</evidence>
<dbReference type="Pfam" id="PF01264">
    <property type="entry name" value="Chorismate_synt"/>
    <property type="match status" value="1"/>
</dbReference>
<dbReference type="GO" id="GO:0010181">
    <property type="term" value="F:FMN binding"/>
    <property type="evidence" value="ECO:0007669"/>
    <property type="project" value="TreeGrafter"/>
</dbReference>
<evidence type="ECO:0000256" key="10">
    <source>
        <dbReference type="ARBA" id="ARBA00023239"/>
    </source>
</evidence>
<dbReference type="PROSITE" id="PS00787">
    <property type="entry name" value="CHORISMATE_SYNTHASE_1"/>
    <property type="match status" value="1"/>
</dbReference>
<feature type="binding site" evidence="11">
    <location>
        <begin position="125"/>
        <end position="127"/>
    </location>
    <ligand>
        <name>FMN</name>
        <dbReference type="ChEBI" id="CHEBI:58210"/>
    </ligand>
</feature>
<dbReference type="InterPro" id="IPR000453">
    <property type="entry name" value="Chorismate_synth"/>
</dbReference>
<evidence type="ECO:0000313" key="14">
    <source>
        <dbReference type="EMBL" id="MBC8318208.1"/>
    </source>
</evidence>
<evidence type="ECO:0000256" key="8">
    <source>
        <dbReference type="ARBA" id="ARBA00022857"/>
    </source>
</evidence>
<sequence>MAGNTFGQVFRVTTWGESHGTAIGATIDGCPPGIPITPEDIQTDLDRRRPGTGGPASPRKEPDKVEILSGIFEGVTTGTPISLIIFNKDAHSKSYDNLKNIFRPGHGDFSYLCKYGIRDHRGGGRASARETAGRVAAGAVARKLLAAHAIDVLAYTIALGAISVESLDFADVASIKKAAAENRLCCPDSSTAEKMEERIKEVRSQGDSLGGIVEVLALGCPAGLGEPVFNKLDGDIAGALMSIGAVKGVEIGVGFAAASMTGSENNDPITPEGFASNNAGGILAGISNGEPILARIGVKPIPSIAKPQQTVNLDNEPIEIKIGGRHDISAIPRILPVCEAMMCLVLADHLLRCKTTEWISLPSALESEENGL</sequence>
<comment type="similarity">
    <text evidence="2 11 12">Belongs to the chorismate synthase family.</text>
</comment>
<dbReference type="HAMAP" id="MF_00300">
    <property type="entry name" value="Chorismate_synth"/>
    <property type="match status" value="1"/>
</dbReference>
<dbReference type="NCBIfam" id="TIGR00033">
    <property type="entry name" value="aroC"/>
    <property type="match status" value="1"/>
</dbReference>
<dbReference type="GO" id="GO:0008652">
    <property type="term" value="P:amino acid biosynthetic process"/>
    <property type="evidence" value="ECO:0007669"/>
    <property type="project" value="UniProtKB-KW"/>
</dbReference>
<dbReference type="AlphaFoldDB" id="A0A8J6NFX2"/>
<dbReference type="NCBIfam" id="NF003793">
    <property type="entry name" value="PRK05382.1"/>
    <property type="match status" value="1"/>
</dbReference>
<evidence type="ECO:0000256" key="6">
    <source>
        <dbReference type="ARBA" id="ARBA00022643"/>
    </source>
</evidence>
<dbReference type="CDD" id="cd07304">
    <property type="entry name" value="Chorismate_synthase"/>
    <property type="match status" value="1"/>
</dbReference>
<comment type="catalytic activity">
    <reaction evidence="11 12">
        <text>5-O-(1-carboxyvinyl)-3-phosphoshikimate = chorismate + phosphate</text>
        <dbReference type="Rhea" id="RHEA:21020"/>
        <dbReference type="ChEBI" id="CHEBI:29748"/>
        <dbReference type="ChEBI" id="CHEBI:43474"/>
        <dbReference type="ChEBI" id="CHEBI:57701"/>
        <dbReference type="EC" id="4.2.3.5"/>
    </reaction>
</comment>
<comment type="caution">
    <text evidence="14">The sequence shown here is derived from an EMBL/GenBank/DDBJ whole genome shotgun (WGS) entry which is preliminary data.</text>
</comment>
<gene>
    <name evidence="11 14" type="primary">aroC</name>
    <name evidence="14" type="ORF">H8E41_09900</name>
</gene>
<evidence type="ECO:0000256" key="13">
    <source>
        <dbReference type="SAM" id="MobiDB-lite"/>
    </source>
</evidence>
<dbReference type="Gene3D" id="3.60.150.10">
    <property type="entry name" value="Chorismate synthase AroC"/>
    <property type="match status" value="1"/>
</dbReference>
<dbReference type="PANTHER" id="PTHR21085">
    <property type="entry name" value="CHORISMATE SYNTHASE"/>
    <property type="match status" value="1"/>
</dbReference>
<keyword evidence="8 11" id="KW-0521">NADP</keyword>
<dbReference type="EMBL" id="JACNJZ010000138">
    <property type="protein sequence ID" value="MBC8318208.1"/>
    <property type="molecule type" value="Genomic_DNA"/>
</dbReference>
<evidence type="ECO:0000256" key="7">
    <source>
        <dbReference type="ARBA" id="ARBA00022827"/>
    </source>
</evidence>
<dbReference type="InterPro" id="IPR035904">
    <property type="entry name" value="Chorismate_synth_AroC_sf"/>
</dbReference>
<dbReference type="Proteomes" id="UP000614424">
    <property type="component" value="Unassembled WGS sequence"/>
</dbReference>
<keyword evidence="9 11" id="KW-0057">Aromatic amino acid biosynthesis</keyword>
<dbReference type="FunFam" id="3.60.150.10:FF:000002">
    <property type="entry name" value="Chorismate synthase"/>
    <property type="match status" value="1"/>
</dbReference>
<proteinExistence type="inferred from homology"/>
<dbReference type="PANTHER" id="PTHR21085:SF0">
    <property type="entry name" value="CHORISMATE SYNTHASE"/>
    <property type="match status" value="1"/>
</dbReference>
<dbReference type="GO" id="GO:0004107">
    <property type="term" value="F:chorismate synthase activity"/>
    <property type="evidence" value="ECO:0007669"/>
    <property type="project" value="UniProtKB-UniRule"/>
</dbReference>
<evidence type="ECO:0000256" key="12">
    <source>
        <dbReference type="RuleBase" id="RU000605"/>
    </source>
</evidence>
<dbReference type="GO" id="GO:0009073">
    <property type="term" value="P:aromatic amino acid family biosynthetic process"/>
    <property type="evidence" value="ECO:0007669"/>
    <property type="project" value="UniProtKB-KW"/>
</dbReference>
<accession>A0A8J6NFX2</accession>
<evidence type="ECO:0000256" key="9">
    <source>
        <dbReference type="ARBA" id="ARBA00023141"/>
    </source>
</evidence>
<evidence type="ECO:0000256" key="2">
    <source>
        <dbReference type="ARBA" id="ARBA00008014"/>
    </source>
</evidence>
<evidence type="ECO:0000256" key="4">
    <source>
        <dbReference type="ARBA" id="ARBA00022605"/>
    </source>
</evidence>